<dbReference type="PROSITE" id="PS50850">
    <property type="entry name" value="MFS"/>
    <property type="match status" value="1"/>
</dbReference>
<feature type="transmembrane region" description="Helical" evidence="9">
    <location>
        <begin position="86"/>
        <end position="103"/>
    </location>
</feature>
<evidence type="ECO:0000256" key="6">
    <source>
        <dbReference type="ARBA" id="ARBA00022989"/>
    </source>
</evidence>
<keyword evidence="7 9" id="KW-0472">Membrane</keyword>
<dbReference type="RefSeq" id="WP_232654648.1">
    <property type="nucleotide sequence ID" value="NZ_JAJSBI010000031.1"/>
</dbReference>
<reference evidence="11" key="1">
    <citation type="submission" date="2021-12" db="EMBL/GenBank/DDBJ databases">
        <authorList>
            <person name="Lee J.-H."/>
            <person name="Kim S.-B."/>
        </authorList>
    </citation>
    <scope>NUCLEOTIDE SEQUENCE</scope>
    <source>
        <strain evidence="11">NR30</strain>
    </source>
</reference>
<feature type="transmembrane region" description="Helical" evidence="9">
    <location>
        <begin position="55"/>
        <end position="74"/>
    </location>
</feature>
<dbReference type="Gene3D" id="1.20.1720.10">
    <property type="entry name" value="Multidrug resistance protein D"/>
    <property type="match status" value="1"/>
</dbReference>
<feature type="transmembrane region" description="Helical" evidence="9">
    <location>
        <begin position="368"/>
        <end position="391"/>
    </location>
</feature>
<comment type="caution">
    <text evidence="11">The sequence shown here is derived from an EMBL/GenBank/DDBJ whole genome shotgun (WGS) entry which is preliminary data.</text>
</comment>
<keyword evidence="4" id="KW-1003">Cell membrane</keyword>
<evidence type="ECO:0000256" key="1">
    <source>
        <dbReference type="ARBA" id="ARBA00004651"/>
    </source>
</evidence>
<dbReference type="Proteomes" id="UP001108029">
    <property type="component" value="Unassembled WGS sequence"/>
</dbReference>
<feature type="transmembrane region" description="Helical" evidence="9">
    <location>
        <begin position="236"/>
        <end position="258"/>
    </location>
</feature>
<dbReference type="EMBL" id="JAJSBI010000031">
    <property type="protein sequence ID" value="MCD9879705.1"/>
    <property type="molecule type" value="Genomic_DNA"/>
</dbReference>
<feature type="transmembrane region" description="Helical" evidence="9">
    <location>
        <begin position="313"/>
        <end position="332"/>
    </location>
</feature>
<evidence type="ECO:0000313" key="11">
    <source>
        <dbReference type="EMBL" id="MCD9879705.1"/>
    </source>
</evidence>
<dbReference type="GO" id="GO:0022857">
    <property type="term" value="F:transmembrane transporter activity"/>
    <property type="evidence" value="ECO:0007669"/>
    <property type="project" value="InterPro"/>
</dbReference>
<comment type="similarity">
    <text evidence="2">Belongs to the major facilitator superfamily. TCR/Tet family.</text>
</comment>
<evidence type="ECO:0000256" key="5">
    <source>
        <dbReference type="ARBA" id="ARBA00022692"/>
    </source>
</evidence>
<dbReference type="SUPFAM" id="SSF103473">
    <property type="entry name" value="MFS general substrate transporter"/>
    <property type="match status" value="1"/>
</dbReference>
<dbReference type="PRINTS" id="PR01036">
    <property type="entry name" value="TCRTETB"/>
</dbReference>
<feature type="transmembrane region" description="Helical" evidence="9">
    <location>
        <begin position="115"/>
        <end position="135"/>
    </location>
</feature>
<feature type="transmembrane region" description="Helical" evidence="9">
    <location>
        <begin position="147"/>
        <end position="167"/>
    </location>
</feature>
<dbReference type="FunFam" id="1.20.1720.10:FF:000004">
    <property type="entry name" value="EmrB/QacA family drug resistance transporter"/>
    <property type="match status" value="1"/>
</dbReference>
<dbReference type="InterPro" id="IPR020846">
    <property type="entry name" value="MFS_dom"/>
</dbReference>
<evidence type="ECO:0000256" key="7">
    <source>
        <dbReference type="ARBA" id="ARBA00023136"/>
    </source>
</evidence>
<proteinExistence type="inferred from homology"/>
<feature type="domain" description="Major facilitator superfamily (MFS) profile" evidence="10">
    <location>
        <begin position="20"/>
        <end position="499"/>
    </location>
</feature>
<accession>A0A9Q3ZER7</accession>
<dbReference type="PANTHER" id="PTHR23501">
    <property type="entry name" value="MAJOR FACILITATOR SUPERFAMILY"/>
    <property type="match status" value="1"/>
</dbReference>
<protein>
    <submittedName>
        <fullName evidence="11">MFS transporter</fullName>
    </submittedName>
</protein>
<feature type="transmembrane region" description="Helical" evidence="9">
    <location>
        <begin position="208"/>
        <end position="230"/>
    </location>
</feature>
<dbReference type="InterPro" id="IPR036259">
    <property type="entry name" value="MFS_trans_sf"/>
</dbReference>
<feature type="transmembrane region" description="Helical" evidence="9">
    <location>
        <begin position="173"/>
        <end position="196"/>
    </location>
</feature>
<feature type="transmembrane region" description="Helical" evidence="9">
    <location>
        <begin position="279"/>
        <end position="301"/>
    </location>
</feature>
<keyword evidence="5 9" id="KW-0812">Transmembrane</keyword>
<comment type="subcellular location">
    <subcellularLocation>
        <location evidence="1">Cell membrane</location>
        <topology evidence="1">Multi-pass membrane protein</topology>
    </subcellularLocation>
</comment>
<evidence type="ECO:0000313" key="12">
    <source>
        <dbReference type="Proteomes" id="UP001108029"/>
    </source>
</evidence>
<dbReference type="GO" id="GO:0005886">
    <property type="term" value="C:plasma membrane"/>
    <property type="evidence" value="ECO:0007669"/>
    <property type="project" value="UniProtKB-SubCell"/>
</dbReference>
<dbReference type="PANTHER" id="PTHR23501:SF197">
    <property type="entry name" value="COMD"/>
    <property type="match status" value="1"/>
</dbReference>
<feature type="transmembrane region" description="Helical" evidence="9">
    <location>
        <begin position="344"/>
        <end position="362"/>
    </location>
</feature>
<gene>
    <name evidence="11" type="ORF">LJ657_40265</name>
</gene>
<evidence type="ECO:0000256" key="9">
    <source>
        <dbReference type="SAM" id="Phobius"/>
    </source>
</evidence>
<organism evidence="11 12">
    <name type="scientific">Streptomyces guryensis</name>
    <dbReference type="NCBI Taxonomy" id="2886947"/>
    <lineage>
        <taxon>Bacteria</taxon>
        <taxon>Bacillati</taxon>
        <taxon>Actinomycetota</taxon>
        <taxon>Actinomycetes</taxon>
        <taxon>Kitasatosporales</taxon>
        <taxon>Streptomycetaceae</taxon>
        <taxon>Streptomyces</taxon>
    </lineage>
</organism>
<name>A0A9Q3ZER7_9ACTN</name>
<evidence type="ECO:0000259" key="10">
    <source>
        <dbReference type="PROSITE" id="PS50850"/>
    </source>
</evidence>
<keyword evidence="3" id="KW-0813">Transport</keyword>
<dbReference type="InterPro" id="IPR011701">
    <property type="entry name" value="MFS"/>
</dbReference>
<evidence type="ECO:0000256" key="8">
    <source>
        <dbReference type="SAM" id="MobiDB-lite"/>
    </source>
</evidence>
<feature type="region of interest" description="Disordered" evidence="8">
    <location>
        <begin position="504"/>
        <end position="527"/>
    </location>
</feature>
<feature type="transmembrane region" description="Helical" evidence="9">
    <location>
        <begin position="476"/>
        <end position="494"/>
    </location>
</feature>
<keyword evidence="12" id="KW-1185">Reference proteome</keyword>
<evidence type="ECO:0000256" key="4">
    <source>
        <dbReference type="ARBA" id="ARBA00022475"/>
    </source>
</evidence>
<feature type="transmembrane region" description="Helical" evidence="9">
    <location>
        <begin position="21"/>
        <end position="43"/>
    </location>
</feature>
<dbReference type="Gene3D" id="1.20.1250.20">
    <property type="entry name" value="MFS general substrate transporter like domains"/>
    <property type="match status" value="1"/>
</dbReference>
<evidence type="ECO:0000256" key="2">
    <source>
        <dbReference type="ARBA" id="ARBA00007520"/>
    </source>
</evidence>
<dbReference type="Pfam" id="PF07690">
    <property type="entry name" value="MFS_1"/>
    <property type="match status" value="1"/>
</dbReference>
<keyword evidence="6 9" id="KW-1133">Transmembrane helix</keyword>
<dbReference type="AlphaFoldDB" id="A0A9Q3ZER7"/>
<sequence length="527" mass="54083">MNESTLIETPPTSRRQLLKPLSGLLLALFVSTLSSTVVSSGLPKIIGAVNGTQTQYTWVVTATLLTTTATTPLWGKLADLFSKKALLQASLAIFVLGALASGISQTGGQLIAARALQGVGVGGAQALVQIAIAAMIPPRERGRYSGYVSGVTSTSTIGGPLLGGIIVDTSWLGWRWCFFIAVPLAAVAFLLLQRTLNLPVISRENVKIDYLGATLIASGVSVLLIWVSFVDNSFAWVSWQTAAMVSGALALLAAALWVEKRAAEPVVPLGIVKQRTTALAILGSLAVGTAMFGTAVFLSQYFQLSRGNTPTEAGLLTIPMMAGTLIASIVAGRLISRSGKIKPYVITGAVLLTAGSAGLGAINHKTPMLFLGAAMLCVGMGVGLTLQNFVLVVQNTVPLKDVGAASSTVSFFRSLGGTIGVSVLGAVLARQVHDGIANGMASAGMSGAGLPSEAAAQSPATREIIRIAYGDATAQIFLLSAAAAVLAIVAALLLKPVNLRSSLDLPEKTGESPASAPDPDPGTRSSV</sequence>
<evidence type="ECO:0000256" key="3">
    <source>
        <dbReference type="ARBA" id="ARBA00022448"/>
    </source>
</evidence>